<organism evidence="1 2">
    <name type="scientific">Candidatus Woykebacteria bacterium RIFCSPLOWO2_01_FULL_41_12</name>
    <dbReference type="NCBI Taxonomy" id="1802604"/>
    <lineage>
        <taxon>Bacteria</taxon>
        <taxon>Candidatus Woykeibacteriota</taxon>
    </lineage>
</organism>
<dbReference type="EMBL" id="MHDA01000042">
    <property type="protein sequence ID" value="OGY30842.1"/>
    <property type="molecule type" value="Genomic_DNA"/>
</dbReference>
<reference evidence="1 2" key="1">
    <citation type="journal article" date="2016" name="Nat. Commun.">
        <title>Thousands of microbial genomes shed light on interconnected biogeochemical processes in an aquifer system.</title>
        <authorList>
            <person name="Anantharaman K."/>
            <person name="Brown C.T."/>
            <person name="Hug L.A."/>
            <person name="Sharon I."/>
            <person name="Castelle C.J."/>
            <person name="Probst A.J."/>
            <person name="Thomas B.C."/>
            <person name="Singh A."/>
            <person name="Wilkins M.J."/>
            <person name="Karaoz U."/>
            <person name="Brodie E.L."/>
            <person name="Williams K.H."/>
            <person name="Hubbard S.S."/>
            <person name="Banfield J.F."/>
        </authorList>
    </citation>
    <scope>NUCLEOTIDE SEQUENCE [LARGE SCALE GENOMIC DNA]</scope>
</reference>
<proteinExistence type="predicted"/>
<sequence length="59" mass="6947">MNDTTPIAGLDKQIYERLYGRELTNQEIFEVKQNLMGFFEMLIKLDKKQKSDSFSTERG</sequence>
<dbReference type="Proteomes" id="UP000179279">
    <property type="component" value="Unassembled WGS sequence"/>
</dbReference>
<protein>
    <submittedName>
        <fullName evidence="1">Uncharacterized protein</fullName>
    </submittedName>
</protein>
<accession>A0A1G1WSX7</accession>
<comment type="caution">
    <text evidence="1">The sequence shown here is derived from an EMBL/GenBank/DDBJ whole genome shotgun (WGS) entry which is preliminary data.</text>
</comment>
<dbReference type="AlphaFoldDB" id="A0A1G1WSX7"/>
<name>A0A1G1WSX7_9BACT</name>
<evidence type="ECO:0000313" key="2">
    <source>
        <dbReference type="Proteomes" id="UP000179279"/>
    </source>
</evidence>
<gene>
    <name evidence="1" type="ORF">A3A57_01125</name>
</gene>
<evidence type="ECO:0000313" key="1">
    <source>
        <dbReference type="EMBL" id="OGY30842.1"/>
    </source>
</evidence>